<feature type="coiled-coil region" evidence="1">
    <location>
        <begin position="61"/>
        <end position="88"/>
    </location>
</feature>
<evidence type="ECO:0000313" key="2">
    <source>
        <dbReference type="EMBL" id="KDA54212.1"/>
    </source>
</evidence>
<dbReference type="STRING" id="1312852.EG19_00305"/>
<comment type="caution">
    <text evidence="2">The sequence shown here is derived from an EMBL/GenBank/DDBJ whole genome shotgun (WGS) entry which is preliminary data.</text>
</comment>
<keyword evidence="3" id="KW-1185">Reference proteome</keyword>
<sequence length="185" mass="20750">MSWELFVVKGDKEIVRGFVHGFVWGAGDPQGVFCEAELDLERESLASLLKLGPHQRLLVRANLANRLAEALEKAHQELRLELKERKTIVELLFEARARVFSPELAGQIKKSFFSELPPGVEVRNKEEEQAQDNAARGPELYAPVHHFEYRATCTFAGPVEAIVALHRQLAGLDFVEVGPLRIGAR</sequence>
<gene>
    <name evidence="2" type="ORF">EG19_00305</name>
</gene>
<reference evidence="2 3" key="1">
    <citation type="submission" date="2014-04" db="EMBL/GenBank/DDBJ databases">
        <title>The Genome Sequence of Thermoanaerobaculum aquaticum MP-01, The First Cultivated Group 23 Acidobacterium.</title>
        <authorList>
            <person name="Stamps B.W."/>
            <person name="Losey N.A."/>
            <person name="Lawson P.A."/>
            <person name="Stevenson B.S."/>
        </authorList>
    </citation>
    <scope>NUCLEOTIDE SEQUENCE [LARGE SCALE GENOMIC DNA]</scope>
    <source>
        <strain evidence="2 3">MP-01</strain>
    </source>
</reference>
<dbReference type="Proteomes" id="UP000027284">
    <property type="component" value="Unassembled WGS sequence"/>
</dbReference>
<dbReference type="RefSeq" id="WP_038048019.1">
    <property type="nucleotide sequence ID" value="NZ_JMFG01000010.1"/>
</dbReference>
<proteinExistence type="predicted"/>
<protein>
    <submittedName>
        <fullName evidence="2">Uncharacterized protein</fullName>
    </submittedName>
</protein>
<dbReference type="EMBL" id="JMFG01000010">
    <property type="protein sequence ID" value="KDA54212.1"/>
    <property type="molecule type" value="Genomic_DNA"/>
</dbReference>
<evidence type="ECO:0000313" key="3">
    <source>
        <dbReference type="Proteomes" id="UP000027284"/>
    </source>
</evidence>
<evidence type="ECO:0000256" key="1">
    <source>
        <dbReference type="SAM" id="Coils"/>
    </source>
</evidence>
<organism evidence="2 3">
    <name type="scientific">Thermoanaerobaculum aquaticum</name>
    <dbReference type="NCBI Taxonomy" id="1312852"/>
    <lineage>
        <taxon>Bacteria</taxon>
        <taxon>Pseudomonadati</taxon>
        <taxon>Acidobacteriota</taxon>
        <taxon>Thermoanaerobaculia</taxon>
        <taxon>Thermoanaerobaculales</taxon>
        <taxon>Thermoanaerobaculaceae</taxon>
        <taxon>Thermoanaerobaculum</taxon>
    </lineage>
</organism>
<keyword evidence="1" id="KW-0175">Coiled coil</keyword>
<name>A0A062XNP6_9BACT</name>
<accession>A0A062XNP6</accession>
<dbReference type="AlphaFoldDB" id="A0A062XNP6"/>